<feature type="chain" id="PRO_5041651943" description="Pollen Ole e 1 allergen and extensin family protein" evidence="1">
    <location>
        <begin position="18"/>
        <end position="175"/>
    </location>
</feature>
<dbReference type="EMBL" id="JAVXUP010000644">
    <property type="protein sequence ID" value="KAK3023642.1"/>
    <property type="molecule type" value="Genomic_DNA"/>
</dbReference>
<protein>
    <recommendedName>
        <fullName evidence="4">Pollen Ole e 1 allergen and extensin family protein</fullName>
    </recommendedName>
</protein>
<gene>
    <name evidence="2" type="ORF">RJ639_044761</name>
</gene>
<organism evidence="2 3">
    <name type="scientific">Escallonia herrerae</name>
    <dbReference type="NCBI Taxonomy" id="1293975"/>
    <lineage>
        <taxon>Eukaryota</taxon>
        <taxon>Viridiplantae</taxon>
        <taxon>Streptophyta</taxon>
        <taxon>Embryophyta</taxon>
        <taxon>Tracheophyta</taxon>
        <taxon>Spermatophyta</taxon>
        <taxon>Magnoliopsida</taxon>
        <taxon>eudicotyledons</taxon>
        <taxon>Gunneridae</taxon>
        <taxon>Pentapetalae</taxon>
        <taxon>asterids</taxon>
        <taxon>campanulids</taxon>
        <taxon>Escalloniales</taxon>
        <taxon>Escalloniaceae</taxon>
        <taxon>Escallonia</taxon>
    </lineage>
</organism>
<evidence type="ECO:0000313" key="3">
    <source>
        <dbReference type="Proteomes" id="UP001188597"/>
    </source>
</evidence>
<keyword evidence="3" id="KW-1185">Reference proteome</keyword>
<feature type="signal peptide" evidence="1">
    <location>
        <begin position="1"/>
        <end position="17"/>
    </location>
</feature>
<evidence type="ECO:0000256" key="1">
    <source>
        <dbReference type="SAM" id="SignalP"/>
    </source>
</evidence>
<evidence type="ECO:0008006" key="4">
    <source>
        <dbReference type="Google" id="ProtNLM"/>
    </source>
</evidence>
<proteinExistence type="predicted"/>
<comment type="caution">
    <text evidence="2">The sequence shown here is derived from an EMBL/GenBank/DDBJ whole genome shotgun (WGS) entry which is preliminary data.</text>
</comment>
<name>A0AA89B3K6_9ASTE</name>
<dbReference type="Proteomes" id="UP001188597">
    <property type="component" value="Unassembled WGS sequence"/>
</dbReference>
<dbReference type="AlphaFoldDB" id="A0AA89B3K6"/>
<sequence length="175" mass="19105">MALPKVIVALFFALALARVELTACYVLTGNVKCLDCNQHYDLAGIKVLVKCSEVKKLAMATTDKHGLFKTDLAMDTPTRGSSSCETTIVGGPKQLYVLKKNMVSKIFRLHETASYTVVEPLKFYTSCPLSQKDGSCVAKKTNIGSSKTVDLPIPREWGLAPTSYYIPFVPIIGIP</sequence>
<dbReference type="Pfam" id="PF01190">
    <property type="entry name" value="Pollen_Ole_e_1"/>
    <property type="match status" value="1"/>
</dbReference>
<reference evidence="2" key="1">
    <citation type="submission" date="2022-12" db="EMBL/GenBank/DDBJ databases">
        <title>Draft genome assemblies for two species of Escallonia (Escalloniales).</title>
        <authorList>
            <person name="Chanderbali A."/>
            <person name="Dervinis C."/>
            <person name="Anghel I."/>
            <person name="Soltis D."/>
            <person name="Soltis P."/>
            <person name="Zapata F."/>
        </authorList>
    </citation>
    <scope>NUCLEOTIDE SEQUENCE</scope>
    <source>
        <strain evidence="2">UCBG64.0493</strain>
        <tissue evidence="2">Leaf</tissue>
    </source>
</reference>
<accession>A0AA89B3K6</accession>
<keyword evidence="1" id="KW-0732">Signal</keyword>
<evidence type="ECO:0000313" key="2">
    <source>
        <dbReference type="EMBL" id="KAK3023642.1"/>
    </source>
</evidence>